<dbReference type="GO" id="GO:0020037">
    <property type="term" value="F:heme binding"/>
    <property type="evidence" value="ECO:0007669"/>
    <property type="project" value="TreeGrafter"/>
</dbReference>
<comment type="cofactor">
    <cofactor evidence="1">
        <name>heme b</name>
        <dbReference type="ChEBI" id="CHEBI:60344"/>
    </cofactor>
</comment>
<evidence type="ECO:0000256" key="12">
    <source>
        <dbReference type="ARBA" id="ARBA00037975"/>
    </source>
</evidence>
<evidence type="ECO:0000256" key="2">
    <source>
        <dbReference type="ARBA" id="ARBA00004651"/>
    </source>
</evidence>
<evidence type="ECO:0000256" key="9">
    <source>
        <dbReference type="ARBA" id="ARBA00022989"/>
    </source>
</evidence>
<accession>A0A0T9M245</accession>
<evidence type="ECO:0000313" key="16">
    <source>
        <dbReference type="Proteomes" id="UP000045824"/>
    </source>
</evidence>
<protein>
    <submittedName>
        <fullName evidence="15">Cytochrome b561 family protein</fullName>
    </submittedName>
</protein>
<evidence type="ECO:0000256" key="6">
    <source>
        <dbReference type="ARBA" id="ARBA00022692"/>
    </source>
</evidence>
<evidence type="ECO:0000313" key="15">
    <source>
        <dbReference type="EMBL" id="CNF50900.1"/>
    </source>
</evidence>
<keyword evidence="10" id="KW-0408">Iron</keyword>
<dbReference type="GO" id="GO:0022904">
    <property type="term" value="P:respiratory electron transport chain"/>
    <property type="evidence" value="ECO:0007669"/>
    <property type="project" value="InterPro"/>
</dbReference>
<dbReference type="GO" id="GO:0009055">
    <property type="term" value="F:electron transfer activity"/>
    <property type="evidence" value="ECO:0007669"/>
    <property type="project" value="InterPro"/>
</dbReference>
<feature type="transmembrane region" description="Helical" evidence="13">
    <location>
        <begin position="51"/>
        <end position="69"/>
    </location>
</feature>
<evidence type="ECO:0000256" key="3">
    <source>
        <dbReference type="ARBA" id="ARBA00022448"/>
    </source>
</evidence>
<proteinExistence type="inferred from homology"/>
<keyword evidence="6 13" id="KW-0812">Transmembrane</keyword>
<dbReference type="InterPro" id="IPR016174">
    <property type="entry name" value="Di-haem_cyt_TM"/>
</dbReference>
<sequence length="184" mass="20751">MLWKNTKEQFGRITISVHWLVALTVYSLFALGLWMVTLGYYDGWYHQAPEIHKSIGCILFAVMLFRVIWRFISPPPKPLSSYSRFTRVSALLAHLVLYIILFSIMFSGYLISTADGQPINVFGWFTVPATLTSLPDQADTAGIVHLYLAWAVVVLSLLHGLAAIKHHVIDGDITLKRMLGRSTD</sequence>
<evidence type="ECO:0000259" key="14">
    <source>
        <dbReference type="Pfam" id="PF01292"/>
    </source>
</evidence>
<keyword evidence="3" id="KW-0813">Transport</keyword>
<evidence type="ECO:0000256" key="7">
    <source>
        <dbReference type="ARBA" id="ARBA00022723"/>
    </source>
</evidence>
<dbReference type="SUPFAM" id="SSF81342">
    <property type="entry name" value="Transmembrane di-heme cytochromes"/>
    <property type="match status" value="1"/>
</dbReference>
<keyword evidence="4" id="KW-1003">Cell membrane</keyword>
<feature type="domain" description="Cytochrome b561 bacterial/Ni-hydrogenase" evidence="14">
    <location>
        <begin position="10"/>
        <end position="180"/>
    </location>
</feature>
<dbReference type="Gene3D" id="1.20.950.20">
    <property type="entry name" value="Transmembrane di-heme cytochromes, Chain C"/>
    <property type="match status" value="1"/>
</dbReference>
<feature type="transmembrane region" description="Helical" evidence="13">
    <location>
        <begin position="20"/>
        <end position="39"/>
    </location>
</feature>
<keyword evidence="9 13" id="KW-1133">Transmembrane helix</keyword>
<keyword evidence="8" id="KW-0249">Electron transport</keyword>
<dbReference type="InterPro" id="IPR052168">
    <property type="entry name" value="Cytochrome_b561_oxidase"/>
</dbReference>
<gene>
    <name evidence="15" type="primary">yceJ</name>
    <name evidence="15" type="ORF">ERS008491_03977</name>
</gene>
<evidence type="ECO:0000256" key="5">
    <source>
        <dbReference type="ARBA" id="ARBA00022617"/>
    </source>
</evidence>
<dbReference type="Pfam" id="PF01292">
    <property type="entry name" value="Ni_hydr_CYTB"/>
    <property type="match status" value="1"/>
</dbReference>
<evidence type="ECO:0000256" key="8">
    <source>
        <dbReference type="ARBA" id="ARBA00022982"/>
    </source>
</evidence>
<evidence type="ECO:0000256" key="11">
    <source>
        <dbReference type="ARBA" id="ARBA00023136"/>
    </source>
</evidence>
<reference evidence="15 16" key="1">
    <citation type="submission" date="2015-03" db="EMBL/GenBank/DDBJ databases">
        <authorList>
            <person name="Murphy D."/>
        </authorList>
    </citation>
    <scope>NUCLEOTIDE SEQUENCE [LARGE SCALE GENOMIC DNA]</scope>
    <source>
        <strain evidence="15 16">FCF326</strain>
    </source>
</reference>
<feature type="transmembrane region" description="Helical" evidence="13">
    <location>
        <begin position="90"/>
        <end position="111"/>
    </location>
</feature>
<feature type="transmembrane region" description="Helical" evidence="13">
    <location>
        <begin position="143"/>
        <end position="164"/>
    </location>
</feature>
<evidence type="ECO:0000256" key="1">
    <source>
        <dbReference type="ARBA" id="ARBA00001970"/>
    </source>
</evidence>
<keyword evidence="11 13" id="KW-0472">Membrane</keyword>
<keyword evidence="5" id="KW-0349">Heme</keyword>
<evidence type="ECO:0000256" key="10">
    <source>
        <dbReference type="ARBA" id="ARBA00023004"/>
    </source>
</evidence>
<dbReference type="InterPro" id="IPR011577">
    <property type="entry name" value="Cyt_b561_bac/Ni-Hgenase"/>
</dbReference>
<dbReference type="AlphaFoldDB" id="A0A0T9M245"/>
<comment type="similarity">
    <text evidence="12">Belongs to the cytochrome b561 family.</text>
</comment>
<dbReference type="PANTHER" id="PTHR30529">
    <property type="entry name" value="CYTOCHROME B561"/>
    <property type="match status" value="1"/>
</dbReference>
<dbReference type="Proteomes" id="UP000045824">
    <property type="component" value="Unassembled WGS sequence"/>
</dbReference>
<dbReference type="GO" id="GO:0046872">
    <property type="term" value="F:metal ion binding"/>
    <property type="evidence" value="ECO:0007669"/>
    <property type="project" value="UniProtKB-KW"/>
</dbReference>
<dbReference type="RefSeq" id="WP_050120072.1">
    <property type="nucleotide sequence ID" value="NZ_CABHXR010000019.1"/>
</dbReference>
<evidence type="ECO:0000256" key="4">
    <source>
        <dbReference type="ARBA" id="ARBA00022475"/>
    </source>
</evidence>
<keyword evidence="7" id="KW-0479">Metal-binding</keyword>
<evidence type="ECO:0000256" key="13">
    <source>
        <dbReference type="SAM" id="Phobius"/>
    </source>
</evidence>
<dbReference type="GO" id="GO:0005886">
    <property type="term" value="C:plasma membrane"/>
    <property type="evidence" value="ECO:0007669"/>
    <property type="project" value="UniProtKB-SubCell"/>
</dbReference>
<comment type="subcellular location">
    <subcellularLocation>
        <location evidence="2">Cell membrane</location>
        <topology evidence="2">Multi-pass membrane protein</topology>
    </subcellularLocation>
</comment>
<name>A0A0T9M245_YERKR</name>
<dbReference type="PANTHER" id="PTHR30529:SF1">
    <property type="entry name" value="CYTOCHROME B561 HOMOLOG 2"/>
    <property type="match status" value="1"/>
</dbReference>
<organism evidence="15 16">
    <name type="scientific">Yersinia kristensenii</name>
    <dbReference type="NCBI Taxonomy" id="28152"/>
    <lineage>
        <taxon>Bacteria</taxon>
        <taxon>Pseudomonadati</taxon>
        <taxon>Pseudomonadota</taxon>
        <taxon>Gammaproteobacteria</taxon>
        <taxon>Enterobacterales</taxon>
        <taxon>Yersiniaceae</taxon>
        <taxon>Yersinia</taxon>
    </lineage>
</organism>
<dbReference type="EMBL" id="CPYI01000021">
    <property type="protein sequence ID" value="CNF50900.1"/>
    <property type="molecule type" value="Genomic_DNA"/>
</dbReference>